<keyword evidence="3" id="KW-1185">Reference proteome</keyword>
<dbReference type="AlphaFoldDB" id="A0AA39MW26"/>
<dbReference type="InterPro" id="IPR053157">
    <property type="entry name" value="Sterol_Uptake_Regulator"/>
</dbReference>
<dbReference type="InterPro" id="IPR021858">
    <property type="entry name" value="Fun_TF"/>
</dbReference>
<dbReference type="Proteomes" id="UP001175211">
    <property type="component" value="Unassembled WGS sequence"/>
</dbReference>
<name>A0AA39MW26_ARMTA</name>
<dbReference type="PANTHER" id="PTHR47784:SF5">
    <property type="entry name" value="STEROL UPTAKE CONTROL PROTEIN 2"/>
    <property type="match status" value="1"/>
</dbReference>
<gene>
    <name evidence="2" type="ORF">EV420DRAFT_854640</name>
</gene>
<reference evidence="2" key="1">
    <citation type="submission" date="2023-06" db="EMBL/GenBank/DDBJ databases">
        <authorList>
            <consortium name="Lawrence Berkeley National Laboratory"/>
            <person name="Ahrendt S."/>
            <person name="Sahu N."/>
            <person name="Indic B."/>
            <person name="Wong-Bajracharya J."/>
            <person name="Merenyi Z."/>
            <person name="Ke H.-M."/>
            <person name="Monk M."/>
            <person name="Kocsube S."/>
            <person name="Drula E."/>
            <person name="Lipzen A."/>
            <person name="Balint B."/>
            <person name="Henrissat B."/>
            <person name="Andreopoulos B."/>
            <person name="Martin F.M."/>
            <person name="Harder C.B."/>
            <person name="Rigling D."/>
            <person name="Ford K.L."/>
            <person name="Foster G.D."/>
            <person name="Pangilinan J."/>
            <person name="Papanicolaou A."/>
            <person name="Barry K."/>
            <person name="LaButti K."/>
            <person name="Viragh M."/>
            <person name="Koriabine M."/>
            <person name="Yan M."/>
            <person name="Riley R."/>
            <person name="Champramary S."/>
            <person name="Plett K.L."/>
            <person name="Tsai I.J."/>
            <person name="Slot J."/>
            <person name="Sipos G."/>
            <person name="Plett J."/>
            <person name="Nagy L.G."/>
            <person name="Grigoriev I.V."/>
        </authorList>
    </citation>
    <scope>NUCLEOTIDE SEQUENCE</scope>
    <source>
        <strain evidence="2">CCBAS 213</strain>
    </source>
</reference>
<protein>
    <recommendedName>
        <fullName evidence="1">Zn(2)-C6 fungal-type domain-containing protein</fullName>
    </recommendedName>
</protein>
<dbReference type="SUPFAM" id="SSF57701">
    <property type="entry name" value="Zn2/Cys6 DNA-binding domain"/>
    <property type="match status" value="1"/>
</dbReference>
<proteinExistence type="predicted"/>
<dbReference type="RefSeq" id="XP_060326443.1">
    <property type="nucleotide sequence ID" value="XM_060483733.1"/>
</dbReference>
<dbReference type="CDD" id="cd00067">
    <property type="entry name" value="GAL4"/>
    <property type="match status" value="1"/>
</dbReference>
<dbReference type="GO" id="GO:0008270">
    <property type="term" value="F:zinc ion binding"/>
    <property type="evidence" value="ECO:0007669"/>
    <property type="project" value="InterPro"/>
</dbReference>
<dbReference type="Gene3D" id="4.10.240.10">
    <property type="entry name" value="Zn(2)-C6 fungal-type DNA-binding domain"/>
    <property type="match status" value="1"/>
</dbReference>
<dbReference type="Pfam" id="PF11951">
    <property type="entry name" value="Fungal_trans_2"/>
    <property type="match status" value="1"/>
</dbReference>
<dbReference type="Pfam" id="PF00172">
    <property type="entry name" value="Zn_clus"/>
    <property type="match status" value="1"/>
</dbReference>
<dbReference type="InterPro" id="IPR036864">
    <property type="entry name" value="Zn2-C6_fun-type_DNA-bd_sf"/>
</dbReference>
<evidence type="ECO:0000259" key="1">
    <source>
        <dbReference type="PROSITE" id="PS50048"/>
    </source>
</evidence>
<evidence type="ECO:0000313" key="2">
    <source>
        <dbReference type="EMBL" id="KAK0448338.1"/>
    </source>
</evidence>
<dbReference type="EMBL" id="JAUEPS010000042">
    <property type="protein sequence ID" value="KAK0448338.1"/>
    <property type="molecule type" value="Genomic_DNA"/>
</dbReference>
<comment type="caution">
    <text evidence="2">The sequence shown here is derived from an EMBL/GenBank/DDBJ whole genome shotgun (WGS) entry which is preliminary data.</text>
</comment>
<feature type="domain" description="Zn(2)-C6 fungal-type" evidence="1">
    <location>
        <begin position="13"/>
        <end position="43"/>
    </location>
</feature>
<dbReference type="PROSITE" id="PS50048">
    <property type="entry name" value="ZN2_CY6_FUNGAL_2"/>
    <property type="match status" value="1"/>
</dbReference>
<dbReference type="InterPro" id="IPR001138">
    <property type="entry name" value="Zn2Cys6_DnaBD"/>
</dbReference>
<dbReference type="PANTHER" id="PTHR47784">
    <property type="entry name" value="STEROL UPTAKE CONTROL PROTEIN 2"/>
    <property type="match status" value="1"/>
</dbReference>
<dbReference type="GO" id="GO:0001228">
    <property type="term" value="F:DNA-binding transcription activator activity, RNA polymerase II-specific"/>
    <property type="evidence" value="ECO:0007669"/>
    <property type="project" value="TreeGrafter"/>
</dbReference>
<dbReference type="SMART" id="SM00066">
    <property type="entry name" value="GAL4"/>
    <property type="match status" value="1"/>
</dbReference>
<evidence type="ECO:0000313" key="3">
    <source>
        <dbReference type="Proteomes" id="UP001175211"/>
    </source>
</evidence>
<dbReference type="PROSITE" id="PS00463">
    <property type="entry name" value="ZN2_CY6_FUNGAL_1"/>
    <property type="match status" value="1"/>
</dbReference>
<dbReference type="GeneID" id="85367281"/>
<accession>A0AA39MW26</accession>
<organism evidence="2 3">
    <name type="scientific">Armillaria tabescens</name>
    <name type="common">Ringless honey mushroom</name>
    <name type="synonym">Agaricus tabescens</name>
    <dbReference type="NCBI Taxonomy" id="1929756"/>
    <lineage>
        <taxon>Eukaryota</taxon>
        <taxon>Fungi</taxon>
        <taxon>Dikarya</taxon>
        <taxon>Basidiomycota</taxon>
        <taxon>Agaricomycotina</taxon>
        <taxon>Agaricomycetes</taxon>
        <taxon>Agaricomycetidae</taxon>
        <taxon>Agaricales</taxon>
        <taxon>Marasmiineae</taxon>
        <taxon>Physalacriaceae</taxon>
        <taxon>Desarmillaria</taxon>
    </lineage>
</organism>
<sequence length="417" mass="47276">MTPIRPHHKSRSGCKTCKQRKVKCDEDFPICKNCTRRGIECVWNSTSGCSTKIPRESEQLRLLNTGAALSTITKWPTSSAGSSYDLLTLELMHHYSISASYSLSSDPGASGIWRSLVPKMAFDPRNHCLLHAILAFSALHMHVDSTSAIVDRYAEAASAYYYRAKLSLHLTDMEDTAADINAVFVALTLIARYEFATSTEVVPRSSDWYITIRAIRRNIETNRTQTQGSILRSLIDSVVPTRLSTPWEEEFPSSLSTLLSTSHSAPDVEELYDVSVRTAYKDSIYFLERSWGTSSNQRVGLWWYMMSATFLRLLAEERPRALIILAHYCVMMKRVTLDGPWWAKKQWGNEAARIISMLDARWAPWLGWLSSQLDEVHDTQVFDVTGVDLLDWFNGPLTQETVIGQTISSLHYSIERQ</sequence>